<dbReference type="PANTHER" id="PTHR44858:SF1">
    <property type="entry name" value="UDP-N-ACETYLGLUCOSAMINE--PEPTIDE N-ACETYLGLUCOSAMINYLTRANSFERASE SPINDLY-RELATED"/>
    <property type="match status" value="1"/>
</dbReference>
<keyword evidence="5" id="KW-0812">Transmembrane</keyword>
<dbReference type="Proteomes" id="UP000217343">
    <property type="component" value="Chromosome"/>
</dbReference>
<feature type="repeat" description="TPR" evidence="3">
    <location>
        <begin position="250"/>
        <end position="283"/>
    </location>
</feature>
<feature type="region of interest" description="Disordered" evidence="4">
    <location>
        <begin position="368"/>
        <end position="390"/>
    </location>
</feature>
<dbReference type="KEGG" id="mmas:MYMAC_005072"/>
<protein>
    <submittedName>
        <fullName evidence="6">GlcNAc transferase</fullName>
    </submittedName>
</protein>
<keyword evidence="7" id="KW-1185">Reference proteome</keyword>
<dbReference type="Gene3D" id="1.25.40.10">
    <property type="entry name" value="Tetratricopeptide repeat domain"/>
    <property type="match status" value="1"/>
</dbReference>
<feature type="repeat" description="TPR" evidence="3">
    <location>
        <begin position="284"/>
        <end position="317"/>
    </location>
</feature>
<dbReference type="InterPro" id="IPR019734">
    <property type="entry name" value="TPR_rpt"/>
</dbReference>
<keyword evidence="6" id="KW-0808">Transferase</keyword>
<dbReference type="PANTHER" id="PTHR44858">
    <property type="entry name" value="TETRATRICOPEPTIDE REPEAT PROTEIN 6"/>
    <property type="match status" value="1"/>
</dbReference>
<accession>A0A250K0F4</accession>
<evidence type="ECO:0000256" key="2">
    <source>
        <dbReference type="ARBA" id="ARBA00022803"/>
    </source>
</evidence>
<evidence type="ECO:0000256" key="3">
    <source>
        <dbReference type="PROSITE-ProRule" id="PRU00339"/>
    </source>
</evidence>
<reference evidence="6 7" key="1">
    <citation type="submission" date="2017-06" db="EMBL/GenBank/DDBJ databases">
        <title>Sequencing and comparative analysis of myxobacterial genomes.</title>
        <authorList>
            <person name="Rupp O."/>
            <person name="Goesmann A."/>
            <person name="Sogaard-Andersen L."/>
        </authorList>
    </citation>
    <scope>NUCLEOTIDE SEQUENCE [LARGE SCALE GENOMIC DNA]</scope>
    <source>
        <strain evidence="6 7">DSM 14697</strain>
    </source>
</reference>
<evidence type="ECO:0000313" key="7">
    <source>
        <dbReference type="Proteomes" id="UP000217343"/>
    </source>
</evidence>
<organism evidence="6 7">
    <name type="scientific">Corallococcus macrosporus DSM 14697</name>
    <dbReference type="NCBI Taxonomy" id="1189310"/>
    <lineage>
        <taxon>Bacteria</taxon>
        <taxon>Pseudomonadati</taxon>
        <taxon>Myxococcota</taxon>
        <taxon>Myxococcia</taxon>
        <taxon>Myxococcales</taxon>
        <taxon>Cystobacterineae</taxon>
        <taxon>Myxococcaceae</taxon>
        <taxon>Corallococcus</taxon>
    </lineage>
</organism>
<evidence type="ECO:0000256" key="1">
    <source>
        <dbReference type="ARBA" id="ARBA00022737"/>
    </source>
</evidence>
<sequence>MRQDTPKKPTLLAGLPVPTVLRRALVPVGIVALGLVAAWADAPLPPALTAWLDAEQQAAPEATGPRIVIDVSAPDSGTGGTRGVRATPREVHLAPASAGLGAVPGAEDSRGAPPDNDTAPDTSAKPEAGGLGSEPDATLALPHTHGRSVDHLSRAHLLRDWDDLSGALTECRRAIHDAPEDVAAVALAAELAGLTGRLDLAVRAQAWLGRLLPLDARPLVRQARLLVSLGRHTEAVEAGEEAVVRDPEYVEAYQVLGRAHLASGELAKAMLRFQQAVHLHPEHGYALNNLGLTYLRAGENQKAADVLTRAAALLPHVAYVHNNLGVAHERLGQQEHARSAYAAAMHLSPRYVQARVNADRMRRMAHADIAGAQPQRGQARPTGGEASAPR</sequence>
<dbReference type="Pfam" id="PF13181">
    <property type="entry name" value="TPR_8"/>
    <property type="match status" value="1"/>
</dbReference>
<evidence type="ECO:0000256" key="5">
    <source>
        <dbReference type="SAM" id="Phobius"/>
    </source>
</evidence>
<proteinExistence type="predicted"/>
<dbReference type="SUPFAM" id="SSF48452">
    <property type="entry name" value="TPR-like"/>
    <property type="match status" value="2"/>
</dbReference>
<dbReference type="EMBL" id="CP022203">
    <property type="protein sequence ID" value="ATB49428.1"/>
    <property type="molecule type" value="Genomic_DNA"/>
</dbReference>
<dbReference type="InterPro" id="IPR011990">
    <property type="entry name" value="TPR-like_helical_dom_sf"/>
</dbReference>
<keyword evidence="5" id="KW-1133">Transmembrane helix</keyword>
<evidence type="ECO:0000256" key="4">
    <source>
        <dbReference type="SAM" id="MobiDB-lite"/>
    </source>
</evidence>
<dbReference type="SMART" id="SM00028">
    <property type="entry name" value="TPR"/>
    <property type="match status" value="5"/>
</dbReference>
<feature type="repeat" description="TPR" evidence="3">
    <location>
        <begin position="318"/>
        <end position="351"/>
    </location>
</feature>
<evidence type="ECO:0000313" key="6">
    <source>
        <dbReference type="EMBL" id="ATB49428.1"/>
    </source>
</evidence>
<name>A0A250K0F4_9BACT</name>
<dbReference type="Pfam" id="PF13432">
    <property type="entry name" value="TPR_16"/>
    <property type="match status" value="1"/>
</dbReference>
<gene>
    <name evidence="6" type="ORF">MYMAC_005072</name>
</gene>
<dbReference type="OrthoDB" id="5507195at2"/>
<dbReference type="GO" id="GO:0016740">
    <property type="term" value="F:transferase activity"/>
    <property type="evidence" value="ECO:0007669"/>
    <property type="project" value="UniProtKB-KW"/>
</dbReference>
<dbReference type="RefSeq" id="WP_095959982.1">
    <property type="nucleotide sequence ID" value="NZ_CP022203.1"/>
</dbReference>
<keyword evidence="2 3" id="KW-0802">TPR repeat</keyword>
<keyword evidence="5" id="KW-0472">Membrane</keyword>
<dbReference type="InterPro" id="IPR050498">
    <property type="entry name" value="Ycf3"/>
</dbReference>
<dbReference type="AlphaFoldDB" id="A0A250K0F4"/>
<dbReference type="PROSITE" id="PS50005">
    <property type="entry name" value="TPR"/>
    <property type="match status" value="3"/>
</dbReference>
<keyword evidence="1" id="KW-0677">Repeat</keyword>
<feature type="transmembrane region" description="Helical" evidence="5">
    <location>
        <begin position="20"/>
        <end position="40"/>
    </location>
</feature>
<feature type="region of interest" description="Disordered" evidence="4">
    <location>
        <begin position="63"/>
        <end position="142"/>
    </location>
</feature>